<accession>A0ABY1B2J0</accession>
<dbReference type="SUPFAM" id="SSF161084">
    <property type="entry name" value="MAPEG domain-like"/>
    <property type="match status" value="1"/>
</dbReference>
<keyword evidence="7" id="KW-1185">Reference proteome</keyword>
<dbReference type="RefSeq" id="WP_069516672.1">
    <property type="nucleotide sequence ID" value="NZ_FOFP01000001.1"/>
</dbReference>
<evidence type="ECO:0000256" key="1">
    <source>
        <dbReference type="ARBA" id="ARBA00004370"/>
    </source>
</evidence>
<reference evidence="6 7" key="1">
    <citation type="submission" date="2016-10" db="EMBL/GenBank/DDBJ databases">
        <authorList>
            <person name="Varghese N."/>
            <person name="Submissions S."/>
        </authorList>
    </citation>
    <scope>NUCLEOTIDE SEQUENCE [LARGE SCALE GENOMIC DNA]</scope>
    <source>
        <strain evidence="6 7">CIP 109853</strain>
    </source>
</reference>
<feature type="transmembrane region" description="Helical" evidence="5">
    <location>
        <begin position="112"/>
        <end position="133"/>
    </location>
</feature>
<evidence type="ECO:0000313" key="7">
    <source>
        <dbReference type="Proteomes" id="UP000198512"/>
    </source>
</evidence>
<dbReference type="InterPro" id="IPR023352">
    <property type="entry name" value="MAPEG-like_dom_sf"/>
</dbReference>
<name>A0ABY1B2J0_9PSED</name>
<evidence type="ECO:0000256" key="3">
    <source>
        <dbReference type="ARBA" id="ARBA00022989"/>
    </source>
</evidence>
<proteinExistence type="predicted"/>
<dbReference type="Gene3D" id="1.20.120.550">
    <property type="entry name" value="Membrane associated eicosanoid/glutathione metabolism-like domain"/>
    <property type="match status" value="1"/>
</dbReference>
<dbReference type="Proteomes" id="UP000198512">
    <property type="component" value="Unassembled WGS sequence"/>
</dbReference>
<keyword evidence="2 5" id="KW-0812">Transmembrane</keyword>
<evidence type="ECO:0000256" key="2">
    <source>
        <dbReference type="ARBA" id="ARBA00022692"/>
    </source>
</evidence>
<evidence type="ECO:0000256" key="5">
    <source>
        <dbReference type="SAM" id="Phobius"/>
    </source>
</evidence>
<keyword evidence="4 5" id="KW-0472">Membrane</keyword>
<dbReference type="Pfam" id="PF01124">
    <property type="entry name" value="MAPEG"/>
    <property type="match status" value="1"/>
</dbReference>
<feature type="transmembrane region" description="Helical" evidence="5">
    <location>
        <begin position="79"/>
        <end position="100"/>
    </location>
</feature>
<organism evidence="6 7">
    <name type="scientific">Pseudomonas cuatrocienegasensis</name>
    <dbReference type="NCBI Taxonomy" id="543360"/>
    <lineage>
        <taxon>Bacteria</taxon>
        <taxon>Pseudomonadati</taxon>
        <taxon>Pseudomonadota</taxon>
        <taxon>Gammaproteobacteria</taxon>
        <taxon>Pseudomonadales</taxon>
        <taxon>Pseudomonadaceae</taxon>
        <taxon>Pseudomonas</taxon>
    </lineage>
</organism>
<evidence type="ECO:0000256" key="4">
    <source>
        <dbReference type="ARBA" id="ARBA00023136"/>
    </source>
</evidence>
<gene>
    <name evidence="6" type="ORF">SAMN05216600_101518</name>
</gene>
<dbReference type="EMBL" id="FOFP01000001">
    <property type="protein sequence ID" value="SEP75404.1"/>
    <property type="molecule type" value="Genomic_DNA"/>
</dbReference>
<comment type="subcellular location">
    <subcellularLocation>
        <location evidence="1">Membrane</location>
    </subcellularLocation>
</comment>
<evidence type="ECO:0000313" key="6">
    <source>
        <dbReference type="EMBL" id="SEP75404.1"/>
    </source>
</evidence>
<dbReference type="PANTHER" id="PTHR35371">
    <property type="entry name" value="INNER MEMBRANE PROTEIN"/>
    <property type="match status" value="1"/>
</dbReference>
<sequence>MSIPFWCLFITALLIYVAKIPVAKAMNAEAGGYDNQHPRAQQAKLTGLGARALAAHLNTLEIFPLFAAGVLMAHVTQMYGGWVDALAVLFVIARVLYLVFYWQNLHWQRSLVWILSLLCCLLLMLSPAVRWLIVSA</sequence>
<dbReference type="PANTHER" id="PTHR35371:SF1">
    <property type="entry name" value="BLR7753 PROTEIN"/>
    <property type="match status" value="1"/>
</dbReference>
<keyword evidence="3 5" id="KW-1133">Transmembrane helix</keyword>
<comment type="caution">
    <text evidence="6">The sequence shown here is derived from an EMBL/GenBank/DDBJ whole genome shotgun (WGS) entry which is preliminary data.</text>
</comment>
<dbReference type="InterPro" id="IPR001129">
    <property type="entry name" value="Membr-assoc_MAPEG"/>
</dbReference>
<protein>
    <submittedName>
        <fullName evidence="6">Uncharacterized conserved protein, MAPEG superfamily</fullName>
    </submittedName>
</protein>